<proteinExistence type="predicted"/>
<comment type="caution">
    <text evidence="1">The sequence shown here is derived from an EMBL/GenBank/DDBJ whole genome shotgun (WGS) entry which is preliminary data.</text>
</comment>
<evidence type="ECO:0000313" key="1">
    <source>
        <dbReference type="EMBL" id="CAG9950005.1"/>
    </source>
</evidence>
<keyword evidence="2" id="KW-1185">Reference proteome</keyword>
<sequence>MPVEESSPTSLGPRANAIKAKPPITEPTTAPIKLPRDILDPARASSLGGLDTEPVEEVSDAGSVVEVWVVELSVVELRMLVRRVTVLILAQQWLARLTRVDYHAEAEFDVGHAGAASVGWYENMAVPVGLTIEKMVDTTI</sequence>
<protein>
    <submittedName>
        <fullName evidence="1">Uncharacterized protein</fullName>
    </submittedName>
</protein>
<gene>
    <name evidence="1" type="ORF">CRV2_00019792</name>
</gene>
<evidence type="ECO:0000313" key="2">
    <source>
        <dbReference type="Proteomes" id="UP000836387"/>
    </source>
</evidence>
<accession>A0ACA9U9K0</accession>
<name>A0ACA9U9K0_BIOOC</name>
<organism evidence="1 2">
    <name type="scientific">Clonostachys rosea f. rosea IK726</name>
    <dbReference type="NCBI Taxonomy" id="1349383"/>
    <lineage>
        <taxon>Eukaryota</taxon>
        <taxon>Fungi</taxon>
        <taxon>Dikarya</taxon>
        <taxon>Ascomycota</taxon>
        <taxon>Pezizomycotina</taxon>
        <taxon>Sordariomycetes</taxon>
        <taxon>Hypocreomycetidae</taxon>
        <taxon>Hypocreales</taxon>
        <taxon>Bionectriaceae</taxon>
        <taxon>Clonostachys</taxon>
    </lineage>
</organism>
<dbReference type="Proteomes" id="UP000836387">
    <property type="component" value="Unassembled WGS sequence"/>
</dbReference>
<reference evidence="1" key="2">
    <citation type="submission" date="2021-10" db="EMBL/GenBank/DDBJ databases">
        <authorList>
            <person name="Piombo E."/>
        </authorList>
    </citation>
    <scope>NUCLEOTIDE SEQUENCE</scope>
</reference>
<dbReference type="EMBL" id="CADEHS020000121">
    <property type="protein sequence ID" value="CAG9950005.1"/>
    <property type="molecule type" value="Genomic_DNA"/>
</dbReference>
<reference evidence="1" key="1">
    <citation type="submission" date="2020-04" db="EMBL/GenBank/DDBJ databases">
        <authorList>
            <person name="Broberg M."/>
        </authorList>
    </citation>
    <scope>NUCLEOTIDE SEQUENCE</scope>
</reference>